<dbReference type="AlphaFoldDB" id="G3AY64"/>
<name>G3AY64_CANTC</name>
<evidence type="ECO:0000256" key="3">
    <source>
        <dbReference type="ARBA" id="ARBA00023125"/>
    </source>
</evidence>
<dbReference type="GeneID" id="18250158"/>
<evidence type="ECO:0000256" key="1">
    <source>
        <dbReference type="ARBA" id="ARBA00004123"/>
    </source>
</evidence>
<accession>G3AY64</accession>
<keyword evidence="2" id="KW-0805">Transcription regulation</keyword>
<feature type="region of interest" description="Disordered" evidence="6">
    <location>
        <begin position="1"/>
        <end position="51"/>
    </location>
</feature>
<dbReference type="Proteomes" id="UP000000707">
    <property type="component" value="Unassembled WGS sequence"/>
</dbReference>
<dbReference type="eggNOG" id="ENOG502QRSG">
    <property type="taxonomic scope" value="Eukaryota"/>
</dbReference>
<dbReference type="InterPro" id="IPR036864">
    <property type="entry name" value="Zn2-C6_fun-type_DNA-bd_sf"/>
</dbReference>
<evidence type="ECO:0000313" key="8">
    <source>
        <dbReference type="EMBL" id="EGV65778.1"/>
    </source>
</evidence>
<dbReference type="GO" id="GO:0000981">
    <property type="term" value="F:DNA-binding transcription factor activity, RNA polymerase II-specific"/>
    <property type="evidence" value="ECO:0007669"/>
    <property type="project" value="InterPro"/>
</dbReference>
<keyword evidence="5" id="KW-0539">Nucleus</keyword>
<feature type="region of interest" description="Disordered" evidence="6">
    <location>
        <begin position="715"/>
        <end position="765"/>
    </location>
</feature>
<dbReference type="KEGG" id="cten:18250158"/>
<evidence type="ECO:0000256" key="4">
    <source>
        <dbReference type="ARBA" id="ARBA00023163"/>
    </source>
</evidence>
<keyword evidence="3" id="KW-0238">DNA-binding</keyword>
<dbReference type="EMBL" id="GL996512">
    <property type="protein sequence ID" value="EGV65778.1"/>
    <property type="molecule type" value="Genomic_DNA"/>
</dbReference>
<dbReference type="PANTHER" id="PTHR31845:SF10">
    <property type="entry name" value="ZN(II)2CYS6 TRANSCRIPTION FACTOR (EUROFUNG)"/>
    <property type="match status" value="1"/>
</dbReference>
<dbReference type="InterPro" id="IPR051089">
    <property type="entry name" value="prtT"/>
</dbReference>
<protein>
    <recommendedName>
        <fullName evidence="7">Zn(2)-C6 fungal-type domain-containing protein</fullName>
    </recommendedName>
</protein>
<proteinExistence type="predicted"/>
<comment type="subcellular location">
    <subcellularLocation>
        <location evidence="1">Nucleus</location>
    </subcellularLocation>
</comment>
<evidence type="ECO:0000313" key="9">
    <source>
        <dbReference type="Proteomes" id="UP000000707"/>
    </source>
</evidence>
<dbReference type="PROSITE" id="PS00463">
    <property type="entry name" value="ZN2_CY6_FUNGAL_1"/>
    <property type="match status" value="1"/>
</dbReference>
<evidence type="ECO:0000256" key="5">
    <source>
        <dbReference type="ARBA" id="ARBA00023242"/>
    </source>
</evidence>
<organism evidence="9">
    <name type="scientific">Candida tenuis (strain ATCC 10573 / BCRC 21748 / CBS 615 / JCM 9827 / NBRC 10315 / NRRL Y-1498 / VKM Y-70)</name>
    <name type="common">Yeast</name>
    <name type="synonym">Yamadazyma tenuis</name>
    <dbReference type="NCBI Taxonomy" id="590646"/>
    <lineage>
        <taxon>Eukaryota</taxon>
        <taxon>Fungi</taxon>
        <taxon>Dikarya</taxon>
        <taxon>Ascomycota</taxon>
        <taxon>Saccharomycotina</taxon>
        <taxon>Pichiomycetes</taxon>
        <taxon>Debaryomycetaceae</taxon>
        <taxon>Yamadazyma</taxon>
    </lineage>
</organism>
<dbReference type="GO" id="GO:0005634">
    <property type="term" value="C:nucleus"/>
    <property type="evidence" value="ECO:0007669"/>
    <property type="project" value="UniProtKB-SubCell"/>
</dbReference>
<keyword evidence="4" id="KW-0804">Transcription</keyword>
<feature type="compositionally biased region" description="Polar residues" evidence="6">
    <location>
        <begin position="730"/>
        <end position="747"/>
    </location>
</feature>
<keyword evidence="9" id="KW-1185">Reference proteome</keyword>
<dbReference type="GO" id="GO:0008270">
    <property type="term" value="F:zinc ion binding"/>
    <property type="evidence" value="ECO:0007669"/>
    <property type="project" value="InterPro"/>
</dbReference>
<dbReference type="Gene3D" id="4.10.240.10">
    <property type="entry name" value="Zn(2)-C6 fungal-type DNA-binding domain"/>
    <property type="match status" value="1"/>
</dbReference>
<dbReference type="InterPro" id="IPR001138">
    <property type="entry name" value="Zn2Cys6_DnaBD"/>
</dbReference>
<dbReference type="SMART" id="SM00066">
    <property type="entry name" value="GAL4"/>
    <property type="match status" value="1"/>
</dbReference>
<feature type="domain" description="Zn(2)-C6 fungal-type" evidence="7">
    <location>
        <begin position="53"/>
        <end position="86"/>
    </location>
</feature>
<dbReference type="STRING" id="590646.G3AY64"/>
<evidence type="ECO:0000256" key="2">
    <source>
        <dbReference type="ARBA" id="ARBA00023015"/>
    </source>
</evidence>
<evidence type="ECO:0000259" key="7">
    <source>
        <dbReference type="PROSITE" id="PS00463"/>
    </source>
</evidence>
<dbReference type="GO" id="GO:0000976">
    <property type="term" value="F:transcription cis-regulatory region binding"/>
    <property type="evidence" value="ECO:0007669"/>
    <property type="project" value="TreeGrafter"/>
</dbReference>
<feature type="compositionally biased region" description="Low complexity" evidence="6">
    <location>
        <begin position="24"/>
        <end position="37"/>
    </location>
</feature>
<reference evidence="8 9" key="1">
    <citation type="journal article" date="2011" name="Proc. Natl. Acad. Sci. U.S.A.">
        <title>Comparative genomics of xylose-fermenting fungi for enhanced biofuel production.</title>
        <authorList>
            <person name="Wohlbach D.J."/>
            <person name="Kuo A."/>
            <person name="Sato T.K."/>
            <person name="Potts K.M."/>
            <person name="Salamov A.A."/>
            <person name="LaButti K.M."/>
            <person name="Sun H."/>
            <person name="Clum A."/>
            <person name="Pangilinan J.L."/>
            <person name="Lindquist E.A."/>
            <person name="Lucas S."/>
            <person name="Lapidus A."/>
            <person name="Jin M."/>
            <person name="Gunawan C."/>
            <person name="Balan V."/>
            <person name="Dale B.E."/>
            <person name="Jeffries T.W."/>
            <person name="Zinkel R."/>
            <person name="Barry K.W."/>
            <person name="Grigoriev I.V."/>
            <person name="Gasch A.P."/>
        </authorList>
    </citation>
    <scope>NUCLEOTIDE SEQUENCE [LARGE SCALE GENOMIC DNA]</scope>
    <source>
        <strain evidence="9">ATCC 10573 / BCRC 21748 / CBS 615 / JCM 9827 / NBRC 10315 / NRRL Y-1498 / VKM Y-70</strain>
    </source>
</reference>
<dbReference type="SUPFAM" id="SSF57701">
    <property type="entry name" value="Zn2/Cys6 DNA-binding domain"/>
    <property type="match status" value="1"/>
</dbReference>
<dbReference type="HOGENOM" id="CLU_004837_1_0_1"/>
<dbReference type="PANTHER" id="PTHR31845">
    <property type="entry name" value="FINGER DOMAIN PROTEIN, PUTATIVE-RELATED"/>
    <property type="match status" value="1"/>
</dbReference>
<dbReference type="CDD" id="cd00067">
    <property type="entry name" value="GAL4"/>
    <property type="match status" value="1"/>
</dbReference>
<dbReference type="CDD" id="cd12148">
    <property type="entry name" value="fungal_TF_MHR"/>
    <property type="match status" value="1"/>
</dbReference>
<dbReference type="OrthoDB" id="4454541at2759"/>
<sequence>MSNYSTVHPEGPNGVRSSHIQAHSFDSSPSPSADSSDTANHLNNKKHTRRSVACKNCHALKVKCVPSDPNSPASSCVRCLHTKKKCEINLNQPRKRRKKAEIEEMRLLEQQKLTSTTSVDTKLNTSQMSQDDGNLSRSSGGSHAETPLSNQTAHMKSLVAAVAIQTPITPSSEAPNAIAMAELHRQIMQLKTEVEYYKSRSRLITDERQYVSEADLKKELQVLACDSQSLLQQSVELKDWASHRRLMITDPNANIDVLSKGLISEQEAEERLRLYREQVHDRFPYFGFDGVSSAAQLAENSPFLFNSIMVVASVILTNADPIHCQRLDIEVTRELVTNLLIAGSKSDEILQGLVLLSFWFNSPELVRQKRFHLLNSLAISLLHDLGLLDREADIAPEVSLQRCKLIAVIYTSAVSTCLILRRSIYVRWTAHVERCCQILEAHPLVKVRNLSTCARLCRILERINTLVHNSESAVDDTTATLYMMSDFGEQLNEMKKKIDPGQHGTLSFFYAVEAYLHEPLLSQVAGVNEEDGHLFFKERAVTSITKSTTACINCLTEFSKLEIEHIASIPIMLTSRILFTAGILLRLRYLVLSVPLQIEKSVVPEDAISKIQSLNLMLMEASKAFPANFTLRKLSMTLQLFISVYSVQITNLLRSNDRLEGHNPDLEQYLMNAGKTLPLNHPHEELPLEVLSYAASLKKDLRGVNEMTKKLKLSSKGSLSSYSHSEDGKTPNSASPNQQGPDTSSAGPANIYPYPNSNGNGISANHRASAVGTQADGAATGLVGFEELDKSLYNFGDEFWGDIVDPISNNFNLDIKSMSSDVFSMS</sequence>
<evidence type="ECO:0000256" key="6">
    <source>
        <dbReference type="SAM" id="MobiDB-lite"/>
    </source>
</evidence>
<gene>
    <name evidence="8" type="ORF">CANTEDRAFT_92110</name>
</gene>
<feature type="region of interest" description="Disordered" evidence="6">
    <location>
        <begin position="113"/>
        <end position="148"/>
    </location>
</feature>